<evidence type="ECO:0000313" key="3">
    <source>
        <dbReference type="Proteomes" id="UP000008385"/>
    </source>
</evidence>
<keyword evidence="1" id="KW-0812">Transmembrane</keyword>
<reference evidence="3" key="1">
    <citation type="submission" date="2006-01" db="EMBL/GenBank/DDBJ databases">
        <title>Genome of the cyst-dividing bacterium Ramlibacter tataouinensis.</title>
        <authorList>
            <person name="Barakat M."/>
            <person name="Ortet P."/>
            <person name="De Luca G."/>
            <person name="Jourlin-Castelli C."/>
            <person name="Ansaldi M."/>
            <person name="Py B."/>
            <person name="Fichant G."/>
            <person name="Coutinho P."/>
            <person name="Voulhoux R."/>
            <person name="Bastien O."/>
            <person name="Roy S."/>
            <person name="Marechal E."/>
            <person name="Henrissat B."/>
            <person name="Quentin Y."/>
            <person name="Noirot P."/>
            <person name="Filloux A."/>
            <person name="Mejean V."/>
            <person name="DuBow M."/>
            <person name="Barras F."/>
            <person name="Heulin T."/>
        </authorList>
    </citation>
    <scope>NUCLEOTIDE SEQUENCE [LARGE SCALE GENOMIC DNA]</scope>
    <source>
        <strain evidence="3">ATCC BAA-407 / DSM 14655 / LMG 21543 / TTB310</strain>
    </source>
</reference>
<dbReference type="GO" id="GO:0043683">
    <property type="term" value="P:type IV pilus assembly"/>
    <property type="evidence" value="ECO:0007669"/>
    <property type="project" value="InterPro"/>
</dbReference>
<gene>
    <name evidence="2" type="ordered locus">Rta_12320</name>
</gene>
<dbReference type="PROSITE" id="PS00409">
    <property type="entry name" value="PROKAR_NTER_METHYL"/>
    <property type="match status" value="1"/>
</dbReference>
<name>F5Y1R6_RAMTT</name>
<dbReference type="KEGG" id="rta:Rta_12320"/>
<dbReference type="AlphaFoldDB" id="F5Y1R6"/>
<dbReference type="EMBL" id="CP000245">
    <property type="protein sequence ID" value="AEG92317.1"/>
    <property type="molecule type" value="Genomic_DNA"/>
</dbReference>
<protein>
    <submittedName>
        <fullName evidence="2">Uncharacterized protein</fullName>
    </submittedName>
</protein>
<organism evidence="2 3">
    <name type="scientific">Ramlibacter tataouinensis (strain ATCC BAA-407 / DSM 14655 / LMG 21543 / TTB310)</name>
    <dbReference type="NCBI Taxonomy" id="365046"/>
    <lineage>
        <taxon>Bacteria</taxon>
        <taxon>Pseudomonadati</taxon>
        <taxon>Pseudomonadota</taxon>
        <taxon>Betaproteobacteria</taxon>
        <taxon>Burkholderiales</taxon>
        <taxon>Comamonadaceae</taxon>
        <taxon>Ramlibacter</taxon>
    </lineage>
</organism>
<evidence type="ECO:0000313" key="2">
    <source>
        <dbReference type="EMBL" id="AEG92317.1"/>
    </source>
</evidence>
<evidence type="ECO:0000256" key="1">
    <source>
        <dbReference type="SAM" id="Phobius"/>
    </source>
</evidence>
<sequence>MNARSLHRRPLPARSRGVTLVELMVASALGLLVALAVTTAVVSSGRQFSIISANATAQNSAQIGLSLLDLAGRGAGAGFYANRQPLCPTWNAYNGSALVSNGGRFMPARITDGGSAGASDTVVFTGGSGARALTAAPVMMNTTGSNIQVANAGAFADNDYALLGAPGSGQPCTLFQVTGAPTATSACGGNANECQVLVRNPNQGLNPGPTAFTNNPTFGFSSGGGAHGPATVSRVGSVANGFRQDAFTVQCASLVRYNAFVTAALPPCTAAPLAFGAGVDAIATDVVLMHAQYGVSNSPASDVVEQWVNASGPTWGGTPAEADISRIKAVRIVLVARGREPDGAMVSVACTNTAGVANTGPCSFEDAAAPVIDLSSVPVPAGRGWQNYRYRVHAAVIPLRTVIWSD</sequence>
<dbReference type="RefSeq" id="WP_013900550.1">
    <property type="nucleotide sequence ID" value="NC_015677.1"/>
</dbReference>
<feature type="transmembrane region" description="Helical" evidence="1">
    <location>
        <begin position="20"/>
        <end position="42"/>
    </location>
</feature>
<dbReference type="eggNOG" id="COG4966">
    <property type="taxonomic scope" value="Bacteria"/>
</dbReference>
<accession>F5Y1R6</accession>
<keyword evidence="1" id="KW-1133">Transmembrane helix</keyword>
<dbReference type="Proteomes" id="UP000008385">
    <property type="component" value="Chromosome"/>
</dbReference>
<proteinExistence type="predicted"/>
<dbReference type="InterPro" id="IPR032092">
    <property type="entry name" value="PilW"/>
</dbReference>
<dbReference type="InterPro" id="IPR012902">
    <property type="entry name" value="N_methyl_site"/>
</dbReference>
<dbReference type="HOGENOM" id="CLU_059334_0_0_4"/>
<dbReference type="OrthoDB" id="8533459at2"/>
<dbReference type="Pfam" id="PF16074">
    <property type="entry name" value="PilW"/>
    <property type="match status" value="1"/>
</dbReference>
<reference evidence="2 3" key="2">
    <citation type="journal article" date="2011" name="PLoS ONE">
        <title>The Cyst-Dividing Bacterium Ramlibacter tataouinensis TTB310 Genome Reveals a Well-Stocked Toolbox for Adaptation to a Desert Environment.</title>
        <authorList>
            <person name="De Luca G."/>
            <person name="Barakat M."/>
            <person name="Ortet P."/>
            <person name="Fochesato S."/>
            <person name="Jourlin-Castelli C."/>
            <person name="Ansaldi M."/>
            <person name="Py B."/>
            <person name="Fichant G."/>
            <person name="Coutinho P.M."/>
            <person name="Voulhoux R."/>
            <person name="Bastien O."/>
            <person name="Marechal E."/>
            <person name="Henrissat B."/>
            <person name="Quentin Y."/>
            <person name="Noirot P."/>
            <person name="Filloux A."/>
            <person name="Mejean V."/>
            <person name="Dubow M.S."/>
            <person name="Barras F."/>
            <person name="Barbe V."/>
            <person name="Weissenbach J."/>
            <person name="Mihalcescu I."/>
            <person name="Vermeglio A."/>
            <person name="Achouak W."/>
            <person name="Heulin T."/>
        </authorList>
    </citation>
    <scope>NUCLEOTIDE SEQUENCE [LARGE SCALE GENOMIC DNA]</scope>
    <source>
        <strain evidence="3">ATCC BAA-407 / DSM 14655 / LMG 21543 / TTB310</strain>
    </source>
</reference>
<keyword evidence="1" id="KW-0472">Membrane</keyword>
<dbReference type="Pfam" id="PF07963">
    <property type="entry name" value="N_methyl"/>
    <property type="match status" value="1"/>
</dbReference>
<dbReference type="STRING" id="365046.Rta_12320"/>
<keyword evidence="3" id="KW-1185">Reference proteome</keyword>